<dbReference type="InParanoid" id="A0A1E7FS84"/>
<reference evidence="9 10" key="1">
    <citation type="submission" date="2016-09" db="EMBL/GenBank/DDBJ databases">
        <title>Extensive genetic diversity and differential bi-allelic expression allows diatom success in the polar Southern Ocean.</title>
        <authorList>
            <consortium name="DOE Joint Genome Institute"/>
            <person name="Mock T."/>
            <person name="Otillar R.P."/>
            <person name="Strauss J."/>
            <person name="Dupont C."/>
            <person name="Frickenhaus S."/>
            <person name="Maumus F."/>
            <person name="Mcmullan M."/>
            <person name="Sanges R."/>
            <person name="Schmutz J."/>
            <person name="Toseland A."/>
            <person name="Valas R."/>
            <person name="Veluchamy A."/>
            <person name="Ward B.J."/>
            <person name="Allen A."/>
            <person name="Barry K."/>
            <person name="Falciatore A."/>
            <person name="Ferrante M."/>
            <person name="Fortunato A.E."/>
            <person name="Gloeckner G."/>
            <person name="Gruber A."/>
            <person name="Hipkin R."/>
            <person name="Janech M."/>
            <person name="Kroth P."/>
            <person name="Leese F."/>
            <person name="Lindquist E."/>
            <person name="Lyon B.R."/>
            <person name="Martin J."/>
            <person name="Mayer C."/>
            <person name="Parker M."/>
            <person name="Quesneville H."/>
            <person name="Raymond J."/>
            <person name="Uhlig C."/>
            <person name="Valentin K.U."/>
            <person name="Worden A.Z."/>
            <person name="Armbrust E.V."/>
            <person name="Bowler C."/>
            <person name="Green B."/>
            <person name="Moulton V."/>
            <person name="Van Oosterhout C."/>
            <person name="Grigoriev I."/>
        </authorList>
    </citation>
    <scope>NUCLEOTIDE SEQUENCE [LARGE SCALE GENOMIC DNA]</scope>
    <source>
        <strain evidence="9 10">CCMP1102</strain>
    </source>
</reference>
<evidence type="ECO:0000256" key="3">
    <source>
        <dbReference type="ARBA" id="ARBA00022664"/>
    </source>
</evidence>
<evidence type="ECO:0000313" key="9">
    <source>
        <dbReference type="EMBL" id="OEU20693.1"/>
    </source>
</evidence>
<keyword evidence="5 7" id="KW-0508">mRNA splicing</keyword>
<accession>A0A1E7FS84</accession>
<evidence type="ECO:0000256" key="8">
    <source>
        <dbReference type="SAM" id="MobiDB-lite"/>
    </source>
</evidence>
<dbReference type="InterPro" id="IPR005037">
    <property type="entry name" value="PRP38"/>
</dbReference>
<evidence type="ECO:0000256" key="2">
    <source>
        <dbReference type="ARBA" id="ARBA00006164"/>
    </source>
</evidence>
<feature type="compositionally biased region" description="Polar residues" evidence="8">
    <location>
        <begin position="445"/>
        <end position="466"/>
    </location>
</feature>
<feature type="compositionally biased region" description="Polar residues" evidence="8">
    <location>
        <begin position="322"/>
        <end position="334"/>
    </location>
</feature>
<name>A0A1E7FS84_9STRA</name>
<dbReference type="Pfam" id="PF03371">
    <property type="entry name" value="PRP38"/>
    <property type="match status" value="1"/>
</dbReference>
<organism evidence="9 10">
    <name type="scientific">Fragilariopsis cylindrus CCMP1102</name>
    <dbReference type="NCBI Taxonomy" id="635003"/>
    <lineage>
        <taxon>Eukaryota</taxon>
        <taxon>Sar</taxon>
        <taxon>Stramenopiles</taxon>
        <taxon>Ochrophyta</taxon>
        <taxon>Bacillariophyta</taxon>
        <taxon>Bacillariophyceae</taxon>
        <taxon>Bacillariophycidae</taxon>
        <taxon>Bacillariales</taxon>
        <taxon>Bacillariaceae</taxon>
        <taxon>Fragilariopsis</taxon>
    </lineage>
</organism>
<evidence type="ECO:0000313" key="10">
    <source>
        <dbReference type="Proteomes" id="UP000095751"/>
    </source>
</evidence>
<feature type="compositionally biased region" description="Basic and acidic residues" evidence="8">
    <location>
        <begin position="335"/>
        <end position="385"/>
    </location>
</feature>
<dbReference type="EMBL" id="KV784354">
    <property type="protein sequence ID" value="OEU20693.1"/>
    <property type="molecule type" value="Genomic_DNA"/>
</dbReference>
<comment type="subcellular location">
    <subcellularLocation>
        <location evidence="1 7">Nucleus</location>
    </subcellularLocation>
</comment>
<dbReference type="AlphaFoldDB" id="A0A1E7FS84"/>
<dbReference type="SUPFAM" id="SSF63748">
    <property type="entry name" value="Tudor/PWWP/MBT"/>
    <property type="match status" value="1"/>
</dbReference>
<dbReference type="PANTHER" id="PTHR23142">
    <property type="entry name" value="PRE-MRNA-SPLICING FACTOR 38A-RELATED"/>
    <property type="match status" value="1"/>
</dbReference>
<comment type="function">
    <text evidence="7">Required for pre-mRNA splicing.</text>
</comment>
<dbReference type="OrthoDB" id="3881at2759"/>
<keyword evidence="3 7" id="KW-0507">mRNA processing</keyword>
<evidence type="ECO:0000256" key="6">
    <source>
        <dbReference type="ARBA" id="ARBA00023242"/>
    </source>
</evidence>
<feature type="compositionally biased region" description="Basic residues" evidence="8">
    <location>
        <begin position="481"/>
        <end position="490"/>
    </location>
</feature>
<evidence type="ECO:0000256" key="5">
    <source>
        <dbReference type="ARBA" id="ARBA00023187"/>
    </source>
</evidence>
<keyword evidence="6 7" id="KW-0539">Nucleus</keyword>
<evidence type="ECO:0000256" key="4">
    <source>
        <dbReference type="ARBA" id="ARBA00022728"/>
    </source>
</evidence>
<evidence type="ECO:0000256" key="1">
    <source>
        <dbReference type="ARBA" id="ARBA00004123"/>
    </source>
</evidence>
<dbReference type="Proteomes" id="UP000095751">
    <property type="component" value="Unassembled WGS sequence"/>
</dbReference>
<evidence type="ECO:0000256" key="7">
    <source>
        <dbReference type="RuleBase" id="RU367025"/>
    </source>
</evidence>
<dbReference type="KEGG" id="fcy:FRACYDRAFT_224043"/>
<feature type="region of interest" description="Disordered" evidence="8">
    <location>
        <begin position="316"/>
        <end position="490"/>
    </location>
</feature>
<keyword evidence="4 7" id="KW-0747">Spliceosome</keyword>
<proteinExistence type="inferred from homology"/>
<sequence>MSRSALWRQEGAKNLREKEAEDLFHMAVEEGRNNPMKGLLPLWGPDDSFHFNPMLLQKIIKSSYFQKCCRDITDWNTLVDEVYYQAKHLEPLAVGGEPSNAFCLLLRLLTLRCSEKQMRLLLDHVDSPYIRGIGFLYLRFAGEPKTIWKWIDPYLYDDEPITVTATVNKNKTQRNRQQQNETTIGDFVRRLFSSERDYYGTMLPRIPIQVERELQVKLLFAERIQDRVKKHISNRKTMDYFQTLGSRVMALYGDDENPIQWYEAVVDRVVTRNEETSRQLETPKFTVTFTEYGNTETVSLGEMEMRGVALDSVKKDLPVSRGSGNHQSSQQKTAQPRDRGHDRAGPSDYDRRGYTNSDSSDRRYYERGDNESRRGYAASRCDDTNSRSATALPSDDDLYEEVRRRERANVTARGNQPVTRRPNKRTVQGSSINPHPPPARAPTYQERTPSHSTPAPASLDSSSNSAPKKRSAEEIAAVQDKKRKLMAKYG</sequence>
<dbReference type="GO" id="GO:0005681">
    <property type="term" value="C:spliceosomal complex"/>
    <property type="evidence" value="ECO:0007669"/>
    <property type="project" value="UniProtKB-KW"/>
</dbReference>
<dbReference type="Gene3D" id="2.30.30.140">
    <property type="match status" value="1"/>
</dbReference>
<dbReference type="GO" id="GO:0000398">
    <property type="term" value="P:mRNA splicing, via spliceosome"/>
    <property type="evidence" value="ECO:0007669"/>
    <property type="project" value="UniProtKB-UniRule"/>
</dbReference>
<gene>
    <name evidence="9" type="ORF">FRACYDRAFT_224043</name>
</gene>
<keyword evidence="10" id="KW-1185">Reference proteome</keyword>
<protein>
    <recommendedName>
        <fullName evidence="7">Pre-mRNA-splicing factor 38</fullName>
    </recommendedName>
</protein>
<comment type="similarity">
    <text evidence="2 7">Belongs to the PRP38 family.</text>
</comment>